<evidence type="ECO:0000256" key="1">
    <source>
        <dbReference type="SAM" id="MobiDB-lite"/>
    </source>
</evidence>
<accession>A0A4Z2HCQ1</accession>
<protein>
    <submittedName>
        <fullName evidence="2">Uncharacterized protein</fullName>
    </submittedName>
</protein>
<organism evidence="2 3">
    <name type="scientific">Liparis tanakae</name>
    <name type="common">Tanaka's snailfish</name>
    <dbReference type="NCBI Taxonomy" id="230148"/>
    <lineage>
        <taxon>Eukaryota</taxon>
        <taxon>Metazoa</taxon>
        <taxon>Chordata</taxon>
        <taxon>Craniata</taxon>
        <taxon>Vertebrata</taxon>
        <taxon>Euteleostomi</taxon>
        <taxon>Actinopterygii</taxon>
        <taxon>Neopterygii</taxon>
        <taxon>Teleostei</taxon>
        <taxon>Neoteleostei</taxon>
        <taxon>Acanthomorphata</taxon>
        <taxon>Eupercaria</taxon>
        <taxon>Perciformes</taxon>
        <taxon>Cottioidei</taxon>
        <taxon>Cottales</taxon>
        <taxon>Liparidae</taxon>
        <taxon>Liparis</taxon>
    </lineage>
</organism>
<proteinExistence type="predicted"/>
<feature type="compositionally biased region" description="Low complexity" evidence="1">
    <location>
        <begin position="247"/>
        <end position="258"/>
    </location>
</feature>
<feature type="region of interest" description="Disordered" evidence="1">
    <location>
        <begin position="177"/>
        <end position="204"/>
    </location>
</feature>
<evidence type="ECO:0000313" key="3">
    <source>
        <dbReference type="Proteomes" id="UP000314294"/>
    </source>
</evidence>
<gene>
    <name evidence="2" type="ORF">EYF80_026184</name>
</gene>
<name>A0A4Z2HCQ1_9TELE</name>
<comment type="caution">
    <text evidence="2">The sequence shown here is derived from an EMBL/GenBank/DDBJ whole genome shotgun (WGS) entry which is preliminary data.</text>
</comment>
<reference evidence="2 3" key="1">
    <citation type="submission" date="2019-03" db="EMBL/GenBank/DDBJ databases">
        <title>First draft genome of Liparis tanakae, snailfish: a comprehensive survey of snailfish specific genes.</title>
        <authorList>
            <person name="Kim W."/>
            <person name="Song I."/>
            <person name="Jeong J.-H."/>
            <person name="Kim D."/>
            <person name="Kim S."/>
            <person name="Ryu S."/>
            <person name="Song J.Y."/>
            <person name="Lee S.K."/>
        </authorList>
    </citation>
    <scope>NUCLEOTIDE SEQUENCE [LARGE SCALE GENOMIC DNA]</scope>
    <source>
        <tissue evidence="2">Muscle</tissue>
    </source>
</reference>
<dbReference type="EMBL" id="SRLO01000269">
    <property type="protein sequence ID" value="TNN63648.1"/>
    <property type="molecule type" value="Genomic_DNA"/>
</dbReference>
<feature type="region of interest" description="Disordered" evidence="1">
    <location>
        <begin position="223"/>
        <end position="258"/>
    </location>
</feature>
<dbReference type="AlphaFoldDB" id="A0A4Z2HCQ1"/>
<feature type="compositionally biased region" description="Basic and acidic residues" evidence="1">
    <location>
        <begin position="192"/>
        <end position="204"/>
    </location>
</feature>
<keyword evidence="3" id="KW-1185">Reference proteome</keyword>
<feature type="compositionally biased region" description="Basic residues" evidence="1">
    <location>
        <begin position="179"/>
        <end position="191"/>
    </location>
</feature>
<sequence length="258" mass="27635">MAQGLVGGGRVRQHPSVLLDLGHADPPGRVHHQHLTDQAYPNVQLRPLILFPFEHFRGSIRRAATPGGQRLPSIVEVSKSKVAVHDVVSVAVVHGADVTALKNRHGASRTLHPTQKEDYALTIHIHACAQIGSLHLEPPPNQDSVDDSADDLIEADLQGPSLGRAGLRWAVLFHDHHGSSRKTRKTSHKRRDGGVNERRTGAERLPLRASSLDCRSSARDSAAAAGVSLCAPPECRAKGFGTHRGNSSSSSSSLPPPP</sequence>
<dbReference type="Proteomes" id="UP000314294">
    <property type="component" value="Unassembled WGS sequence"/>
</dbReference>
<evidence type="ECO:0000313" key="2">
    <source>
        <dbReference type="EMBL" id="TNN63648.1"/>
    </source>
</evidence>